<feature type="transmembrane region" description="Helical" evidence="1">
    <location>
        <begin position="191"/>
        <end position="208"/>
    </location>
</feature>
<reference evidence="2 3" key="1">
    <citation type="submission" date="2020-01" db="EMBL/GenBank/DDBJ databases">
        <authorList>
            <person name="Kim M.K."/>
        </authorList>
    </citation>
    <scope>NUCLEOTIDE SEQUENCE [LARGE SCALE GENOMIC DNA]</scope>
    <source>
        <strain evidence="2 3">BT213</strain>
    </source>
</reference>
<dbReference type="EMBL" id="JAAEAA010000020">
    <property type="protein sequence ID" value="NDK57139.1"/>
    <property type="molecule type" value="Genomic_DNA"/>
</dbReference>
<dbReference type="Proteomes" id="UP000478546">
    <property type="component" value="Unassembled WGS sequence"/>
</dbReference>
<dbReference type="InterPro" id="IPR058534">
    <property type="entry name" value="YjdF"/>
</dbReference>
<evidence type="ECO:0000313" key="3">
    <source>
        <dbReference type="Proteomes" id="UP000478546"/>
    </source>
</evidence>
<keyword evidence="1" id="KW-0812">Transmembrane</keyword>
<dbReference type="AlphaFoldDB" id="A0A6B2H1H7"/>
<sequence length="212" mass="24686">MTITTRQPIVRKPFLRQPLHMLYIALFLAFWLYSAYTTPDLVNWLTENALTLTLLIFLAAFYNIFRFSDTSYTLILLYLLLHVHGSQYEYAHNPFGEWLQQQLNQPRNQYDRLVHLGFGLLLAYPMHEVLDRGFKVNRPWSYLLPIELVLSLGAFYELMEWVLADLLYEGSEQGMVFLGMQGDIWDAQKDIAMGFAGSVVAMGIAFVFRNKK</sequence>
<organism evidence="2 3">
    <name type="scientific">Pontibacter fetidus</name>
    <dbReference type="NCBI Taxonomy" id="2700082"/>
    <lineage>
        <taxon>Bacteria</taxon>
        <taxon>Pseudomonadati</taxon>
        <taxon>Bacteroidota</taxon>
        <taxon>Cytophagia</taxon>
        <taxon>Cytophagales</taxon>
        <taxon>Hymenobacteraceae</taxon>
        <taxon>Pontibacter</taxon>
    </lineage>
</organism>
<feature type="transmembrane region" description="Helical" evidence="1">
    <location>
        <begin position="20"/>
        <end position="36"/>
    </location>
</feature>
<dbReference type="PIRSF" id="PIRSF020606">
    <property type="entry name" value="UCP020606"/>
    <property type="match status" value="1"/>
</dbReference>
<proteinExistence type="predicted"/>
<keyword evidence="1" id="KW-1133">Transmembrane helix</keyword>
<keyword evidence="3" id="KW-1185">Reference proteome</keyword>
<protein>
    <submittedName>
        <fullName evidence="2">DUF2238 domain-containing protein</fullName>
    </submittedName>
</protein>
<evidence type="ECO:0000313" key="2">
    <source>
        <dbReference type="EMBL" id="NDK57139.1"/>
    </source>
</evidence>
<evidence type="ECO:0000256" key="1">
    <source>
        <dbReference type="SAM" id="Phobius"/>
    </source>
</evidence>
<accession>A0A6B2H1H7</accession>
<dbReference type="InterPro" id="IPR014509">
    <property type="entry name" value="YjdF-like"/>
</dbReference>
<keyword evidence="1" id="KW-0472">Membrane</keyword>
<comment type="caution">
    <text evidence="2">The sequence shown here is derived from an EMBL/GenBank/DDBJ whole genome shotgun (WGS) entry which is preliminary data.</text>
</comment>
<feature type="transmembrane region" description="Helical" evidence="1">
    <location>
        <begin position="48"/>
        <end position="65"/>
    </location>
</feature>
<name>A0A6B2H1H7_9BACT</name>
<gene>
    <name evidence="2" type="ORF">GWO68_14535</name>
</gene>
<dbReference type="RefSeq" id="WP_162347192.1">
    <property type="nucleotide sequence ID" value="NZ_JAAEAA010000020.1"/>
</dbReference>
<dbReference type="Pfam" id="PF09997">
    <property type="entry name" value="DUF2238"/>
    <property type="match status" value="1"/>
</dbReference>
<feature type="transmembrane region" description="Helical" evidence="1">
    <location>
        <begin position="142"/>
        <end position="159"/>
    </location>
</feature>